<dbReference type="CDD" id="cd08481">
    <property type="entry name" value="PBP2_GcdR_like"/>
    <property type="match status" value="1"/>
</dbReference>
<dbReference type="PANTHER" id="PTHR30537:SF26">
    <property type="entry name" value="GLYCINE CLEAVAGE SYSTEM TRANSCRIPTIONAL ACTIVATOR"/>
    <property type="match status" value="1"/>
</dbReference>
<feature type="chain" id="PRO_5042463567" evidence="5">
    <location>
        <begin position="22"/>
        <end position="308"/>
    </location>
</feature>
<evidence type="ECO:0000256" key="1">
    <source>
        <dbReference type="ARBA" id="ARBA00009437"/>
    </source>
</evidence>
<proteinExistence type="inferred from homology"/>
<gene>
    <name evidence="7" type="ORF">NBH21_20765</name>
</gene>
<dbReference type="InterPro" id="IPR036388">
    <property type="entry name" value="WH-like_DNA-bd_sf"/>
</dbReference>
<dbReference type="SUPFAM" id="SSF53850">
    <property type="entry name" value="Periplasmic binding protein-like II"/>
    <property type="match status" value="1"/>
</dbReference>
<dbReference type="InterPro" id="IPR058163">
    <property type="entry name" value="LysR-type_TF_proteobact-type"/>
</dbReference>
<dbReference type="GO" id="GO:0043565">
    <property type="term" value="F:sequence-specific DNA binding"/>
    <property type="evidence" value="ECO:0007669"/>
    <property type="project" value="TreeGrafter"/>
</dbReference>
<dbReference type="PANTHER" id="PTHR30537">
    <property type="entry name" value="HTH-TYPE TRANSCRIPTIONAL REGULATOR"/>
    <property type="match status" value="1"/>
</dbReference>
<dbReference type="RefSeq" id="WP_250914965.1">
    <property type="nucleotide sequence ID" value="NZ_JAMXLX010000008.1"/>
</dbReference>
<dbReference type="InterPro" id="IPR000847">
    <property type="entry name" value="LysR_HTH_N"/>
</dbReference>
<dbReference type="SUPFAM" id="SSF46785">
    <property type="entry name" value="Winged helix' DNA-binding domain"/>
    <property type="match status" value="1"/>
</dbReference>
<evidence type="ECO:0000256" key="3">
    <source>
        <dbReference type="ARBA" id="ARBA00023125"/>
    </source>
</evidence>
<organism evidence="7 8">
    <name type="scientific">Ciceribacter sichuanensis</name>
    <dbReference type="NCBI Taxonomy" id="2949647"/>
    <lineage>
        <taxon>Bacteria</taxon>
        <taxon>Pseudomonadati</taxon>
        <taxon>Pseudomonadota</taxon>
        <taxon>Alphaproteobacteria</taxon>
        <taxon>Hyphomicrobiales</taxon>
        <taxon>Rhizobiaceae</taxon>
        <taxon>Ciceribacter</taxon>
    </lineage>
</organism>
<dbReference type="InterPro" id="IPR036390">
    <property type="entry name" value="WH_DNA-bd_sf"/>
</dbReference>
<dbReference type="PRINTS" id="PR00039">
    <property type="entry name" value="HTHLYSR"/>
</dbReference>
<keyword evidence="2" id="KW-0805">Transcription regulation</keyword>
<dbReference type="Pfam" id="PF00126">
    <property type="entry name" value="HTH_1"/>
    <property type="match status" value="1"/>
</dbReference>
<comment type="caution">
    <text evidence="7">The sequence shown here is derived from an EMBL/GenBank/DDBJ whole genome shotgun (WGS) entry which is preliminary data.</text>
</comment>
<evidence type="ECO:0000256" key="5">
    <source>
        <dbReference type="SAM" id="SignalP"/>
    </source>
</evidence>
<dbReference type="Pfam" id="PF03466">
    <property type="entry name" value="LysR_substrate"/>
    <property type="match status" value="1"/>
</dbReference>
<name>A0AAJ1BZS9_9HYPH</name>
<dbReference type="PROSITE" id="PS50931">
    <property type="entry name" value="HTH_LYSR"/>
    <property type="match status" value="1"/>
</dbReference>
<evidence type="ECO:0000256" key="4">
    <source>
        <dbReference type="ARBA" id="ARBA00023163"/>
    </source>
</evidence>
<evidence type="ECO:0000256" key="2">
    <source>
        <dbReference type="ARBA" id="ARBA00023015"/>
    </source>
</evidence>
<keyword evidence="3" id="KW-0238">DNA-binding</keyword>
<keyword evidence="4" id="KW-0804">Transcription</keyword>
<dbReference type="EMBL" id="JAMXLX010000008">
    <property type="protein sequence ID" value="MCO5959215.1"/>
    <property type="molecule type" value="Genomic_DNA"/>
</dbReference>
<dbReference type="Proteomes" id="UP001155380">
    <property type="component" value="Unassembled WGS sequence"/>
</dbReference>
<keyword evidence="5" id="KW-0732">Signal</keyword>
<evidence type="ECO:0000313" key="7">
    <source>
        <dbReference type="EMBL" id="MCO5959215.1"/>
    </source>
</evidence>
<dbReference type="FunFam" id="1.10.10.10:FF:000001">
    <property type="entry name" value="LysR family transcriptional regulator"/>
    <property type="match status" value="1"/>
</dbReference>
<evidence type="ECO:0000313" key="8">
    <source>
        <dbReference type="Proteomes" id="UP001155380"/>
    </source>
</evidence>
<dbReference type="AlphaFoldDB" id="A0AAJ1BZS9"/>
<evidence type="ECO:0000259" key="6">
    <source>
        <dbReference type="PROSITE" id="PS50931"/>
    </source>
</evidence>
<dbReference type="GO" id="GO:0003700">
    <property type="term" value="F:DNA-binding transcription factor activity"/>
    <property type="evidence" value="ECO:0007669"/>
    <property type="project" value="InterPro"/>
</dbReference>
<dbReference type="GO" id="GO:0006351">
    <property type="term" value="P:DNA-templated transcription"/>
    <property type="evidence" value="ECO:0007669"/>
    <property type="project" value="TreeGrafter"/>
</dbReference>
<feature type="domain" description="HTH lysR-type" evidence="6">
    <location>
        <begin position="9"/>
        <end position="66"/>
    </location>
</feature>
<accession>A0AAJ1BZS9</accession>
<dbReference type="Gene3D" id="3.40.190.10">
    <property type="entry name" value="Periplasmic binding protein-like II"/>
    <property type="match status" value="2"/>
</dbReference>
<protein>
    <submittedName>
        <fullName evidence="7">LysR family transcriptional regulator</fullName>
    </submittedName>
</protein>
<dbReference type="Gene3D" id="1.10.10.10">
    <property type="entry name" value="Winged helix-like DNA-binding domain superfamily/Winged helix DNA-binding domain"/>
    <property type="match status" value="1"/>
</dbReference>
<dbReference type="InterPro" id="IPR005119">
    <property type="entry name" value="LysR_subst-bd"/>
</dbReference>
<sequence length="308" mass="33897">MLAARRFLPSLSLLAAFEAAARTGSITAAARELDLTQSAVSRQIKALETQLGVELFLRERQTIRLTVAGDGYAREIREALRRISSASLNLRANPDGGSLNLAILPTFGARWLAPRLGKFLSAHPGITINMVTRLSPFDFRLDSIDAAIHFGDPVWPGAELDFLMRETTLPMCSPAFRDAHKLDEPADILDAPLLHLTTRPDAWERWLTGRGVAFESVHGMLFDQFATVAQAAIGGLGVALLPVFLFRDELERGELVPAIEGEAESAERYYLAFTRERADYPPLSAFREWIVEEARDALVVKGSGLSPE</sequence>
<feature type="signal peptide" evidence="5">
    <location>
        <begin position="1"/>
        <end position="21"/>
    </location>
</feature>
<reference evidence="7" key="1">
    <citation type="submission" date="2022-06" db="EMBL/GenBank/DDBJ databases">
        <authorList>
            <person name="Sun Q."/>
        </authorList>
    </citation>
    <scope>NUCLEOTIDE SEQUENCE</scope>
    <source>
        <strain evidence="7">S101</strain>
    </source>
</reference>
<comment type="similarity">
    <text evidence="1">Belongs to the LysR transcriptional regulatory family.</text>
</comment>